<keyword evidence="3" id="KW-1185">Reference proteome</keyword>
<dbReference type="KEGG" id="rsb:RS694_02050"/>
<dbReference type="Pfam" id="PF11306">
    <property type="entry name" value="DUF3108"/>
    <property type="match status" value="1"/>
</dbReference>
<proteinExistence type="predicted"/>
<dbReference type="InterPro" id="IPR021457">
    <property type="entry name" value="DUF3108"/>
</dbReference>
<name>A0A1P8K608_9BURK</name>
<dbReference type="STRING" id="1484693.RS694_02050"/>
<organism evidence="2 3">
    <name type="scientific">Rhodoferax saidenbachensis</name>
    <dbReference type="NCBI Taxonomy" id="1484693"/>
    <lineage>
        <taxon>Bacteria</taxon>
        <taxon>Pseudomonadati</taxon>
        <taxon>Pseudomonadota</taxon>
        <taxon>Betaproteobacteria</taxon>
        <taxon>Burkholderiales</taxon>
        <taxon>Comamonadaceae</taxon>
        <taxon>Rhodoferax</taxon>
    </lineage>
</organism>
<feature type="compositionally biased region" description="Pro residues" evidence="1">
    <location>
        <begin position="66"/>
        <end position="75"/>
    </location>
</feature>
<evidence type="ECO:0000313" key="2">
    <source>
        <dbReference type="EMBL" id="APW41455.1"/>
    </source>
</evidence>
<dbReference type="EMBL" id="CP019239">
    <property type="protein sequence ID" value="APW41455.1"/>
    <property type="molecule type" value="Genomic_DNA"/>
</dbReference>
<feature type="compositionally biased region" description="Polar residues" evidence="1">
    <location>
        <begin position="132"/>
        <end position="150"/>
    </location>
</feature>
<sequence length="363" mass="39155">MDRPAPTPPTSRRTIRPLALVIATVLMAHWALLHGMPVSLVSFAGQTTLAERAPSPRPFITRTITPQPPVPEVEYAPPPASHVLQTRTAPTDFTPRPAATEQPAIAQPAKDPAAPLASTEALDLAAAPSNPTPNVSTGSTQKSSQAQTVRNVAIPKSMRLKYDVKTQVKGISLAVNGELLWLQDGKTYDARLEISHFLLGSRVQTSRGRITPDGLEPERFGDKVRSEVAAHFERDKGKVSFSANTPDAPLLPGAQDQLSVFMQLAAMLGNAPDRFPAGTTISFQAVGPRSSDVWVFKVGEMETLQLPGGEIKAVKLSRDAVGEYDPKGDIWLAPDFAYLPVRIRLLQSNGDLVDQQWSGTQTP</sequence>
<dbReference type="Proteomes" id="UP000186110">
    <property type="component" value="Chromosome"/>
</dbReference>
<evidence type="ECO:0000256" key="1">
    <source>
        <dbReference type="SAM" id="MobiDB-lite"/>
    </source>
</evidence>
<dbReference type="RefSeq" id="WP_076069265.1">
    <property type="nucleotide sequence ID" value="NZ_CP019239.1"/>
</dbReference>
<protein>
    <recommendedName>
        <fullName evidence="4">DUF3108 domain-containing protein</fullName>
    </recommendedName>
</protein>
<feature type="region of interest" description="Disordered" evidence="1">
    <location>
        <begin position="90"/>
        <end position="150"/>
    </location>
</feature>
<feature type="region of interest" description="Disordered" evidence="1">
    <location>
        <begin position="54"/>
        <end position="75"/>
    </location>
</feature>
<reference evidence="2 3" key="1">
    <citation type="submission" date="2017-01" db="EMBL/GenBank/DDBJ databases">
        <authorList>
            <person name="Mah S.A."/>
            <person name="Swanson W.J."/>
            <person name="Moy G.W."/>
            <person name="Vacquier V.D."/>
        </authorList>
    </citation>
    <scope>NUCLEOTIDE SEQUENCE [LARGE SCALE GENOMIC DNA]</scope>
    <source>
        <strain evidence="2 3">DSM 22694</strain>
    </source>
</reference>
<evidence type="ECO:0000313" key="3">
    <source>
        <dbReference type="Proteomes" id="UP000186110"/>
    </source>
</evidence>
<gene>
    <name evidence="2" type="ORF">RS694_02050</name>
</gene>
<evidence type="ECO:0008006" key="4">
    <source>
        <dbReference type="Google" id="ProtNLM"/>
    </source>
</evidence>
<dbReference type="AlphaFoldDB" id="A0A1P8K608"/>
<accession>A0A1P8K608</accession>